<keyword evidence="2" id="KW-1185">Reference proteome</keyword>
<organism evidence="1 2">
    <name type="scientific">Rossellomorea pakistanensis</name>
    <dbReference type="NCBI Taxonomy" id="992288"/>
    <lineage>
        <taxon>Bacteria</taxon>
        <taxon>Bacillati</taxon>
        <taxon>Bacillota</taxon>
        <taxon>Bacilli</taxon>
        <taxon>Bacillales</taxon>
        <taxon>Bacillaceae</taxon>
        <taxon>Rossellomorea</taxon>
    </lineage>
</organism>
<dbReference type="Pfam" id="PF06935">
    <property type="entry name" value="DUF1284"/>
    <property type="match status" value="1"/>
</dbReference>
<comment type="caution">
    <text evidence="1">The sequence shown here is derived from an EMBL/GenBank/DDBJ whole genome shotgun (WGS) entry which is preliminary data.</text>
</comment>
<proteinExistence type="predicted"/>
<name>A0ABS2NJ83_9BACI</name>
<evidence type="ECO:0000313" key="1">
    <source>
        <dbReference type="EMBL" id="MBM7587873.1"/>
    </source>
</evidence>
<evidence type="ECO:0000313" key="2">
    <source>
        <dbReference type="Proteomes" id="UP001646157"/>
    </source>
</evidence>
<evidence type="ECO:0008006" key="3">
    <source>
        <dbReference type="Google" id="ProtNLM"/>
    </source>
</evidence>
<gene>
    <name evidence="1" type="ORF">JOC86_004448</name>
</gene>
<accession>A0ABS2NJ83</accession>
<dbReference type="InterPro" id="IPR009702">
    <property type="entry name" value="DUF1284"/>
</dbReference>
<reference evidence="1 2" key="1">
    <citation type="submission" date="2021-01" db="EMBL/GenBank/DDBJ databases">
        <title>Genomic Encyclopedia of Type Strains, Phase IV (KMG-IV): sequencing the most valuable type-strain genomes for metagenomic binning, comparative biology and taxonomic classification.</title>
        <authorList>
            <person name="Goeker M."/>
        </authorList>
    </citation>
    <scope>NUCLEOTIDE SEQUENCE [LARGE SCALE GENOMIC DNA]</scope>
    <source>
        <strain evidence="1 2">DSM 24834</strain>
    </source>
</reference>
<protein>
    <recommendedName>
        <fullName evidence="3">DUF1284 domain-containing protein</fullName>
    </recommendedName>
</protein>
<dbReference type="RefSeq" id="WP_205175051.1">
    <property type="nucleotide sequence ID" value="NZ_JAFBDZ010000006.1"/>
</dbReference>
<dbReference type="Proteomes" id="UP001646157">
    <property type="component" value="Unassembled WGS sequence"/>
</dbReference>
<sequence length="156" mass="17574">MKRAIRGHHLLCIHGFKGMGYSPAFVDEMGAIVKDFNSNREDIEIEVRASFDDACFACPHKGETKCEKSEDSNQHVLSLDHRVINHLGISPGESYNKNELLSHTAEKVSPEDLDHLCEGCSWLSFGVCKEGIQDLKEKFNNTVGDIHFSSFIYMKI</sequence>
<dbReference type="EMBL" id="JAFBDZ010000006">
    <property type="protein sequence ID" value="MBM7587873.1"/>
    <property type="molecule type" value="Genomic_DNA"/>
</dbReference>